<evidence type="ECO:0000256" key="1">
    <source>
        <dbReference type="SAM" id="MobiDB-lite"/>
    </source>
</evidence>
<evidence type="ECO:0000313" key="2">
    <source>
        <dbReference type="EMBL" id="KIW37733.1"/>
    </source>
</evidence>
<organism evidence="2 3">
    <name type="scientific">Exophiala oligosperma</name>
    <dbReference type="NCBI Taxonomy" id="215243"/>
    <lineage>
        <taxon>Eukaryota</taxon>
        <taxon>Fungi</taxon>
        <taxon>Dikarya</taxon>
        <taxon>Ascomycota</taxon>
        <taxon>Pezizomycotina</taxon>
        <taxon>Eurotiomycetes</taxon>
        <taxon>Chaetothyriomycetidae</taxon>
        <taxon>Chaetothyriales</taxon>
        <taxon>Herpotrichiellaceae</taxon>
        <taxon>Exophiala</taxon>
    </lineage>
</organism>
<accession>A0A0D2D349</accession>
<dbReference type="HOGENOM" id="CLU_351967_0_0_1"/>
<feature type="region of interest" description="Disordered" evidence="1">
    <location>
        <begin position="691"/>
        <end position="711"/>
    </location>
</feature>
<name>A0A0D2D349_9EURO</name>
<proteinExistence type="predicted"/>
<dbReference type="AlphaFoldDB" id="A0A0D2D349"/>
<feature type="region of interest" description="Disordered" evidence="1">
    <location>
        <begin position="525"/>
        <end position="552"/>
    </location>
</feature>
<feature type="region of interest" description="Disordered" evidence="1">
    <location>
        <begin position="136"/>
        <end position="219"/>
    </location>
</feature>
<dbReference type="Proteomes" id="UP000053342">
    <property type="component" value="Unassembled WGS sequence"/>
</dbReference>
<feature type="region of interest" description="Disordered" evidence="1">
    <location>
        <begin position="789"/>
        <end position="810"/>
    </location>
</feature>
<feature type="compositionally biased region" description="Polar residues" evidence="1">
    <location>
        <begin position="534"/>
        <end position="548"/>
    </location>
</feature>
<dbReference type="EMBL" id="KN847342">
    <property type="protein sequence ID" value="KIW37733.1"/>
    <property type="molecule type" value="Genomic_DNA"/>
</dbReference>
<dbReference type="GeneID" id="27361803"/>
<evidence type="ECO:0000313" key="3">
    <source>
        <dbReference type="Proteomes" id="UP000053342"/>
    </source>
</evidence>
<feature type="compositionally biased region" description="Acidic residues" evidence="1">
    <location>
        <begin position="188"/>
        <end position="199"/>
    </location>
</feature>
<feature type="compositionally biased region" description="Low complexity" evidence="1">
    <location>
        <begin position="200"/>
        <end position="212"/>
    </location>
</feature>
<dbReference type="RefSeq" id="XP_016257949.1">
    <property type="nucleotide sequence ID" value="XM_016411195.1"/>
</dbReference>
<dbReference type="VEuPathDB" id="FungiDB:PV06_09729"/>
<feature type="compositionally biased region" description="Polar residues" evidence="1">
    <location>
        <begin position="789"/>
        <end position="801"/>
    </location>
</feature>
<gene>
    <name evidence="2" type="ORF">PV06_09729</name>
</gene>
<keyword evidence="3" id="KW-1185">Reference proteome</keyword>
<dbReference type="STRING" id="215243.A0A0D2D349"/>
<dbReference type="OrthoDB" id="4606265at2759"/>
<reference evidence="2 3" key="1">
    <citation type="submission" date="2015-01" db="EMBL/GenBank/DDBJ databases">
        <title>The Genome Sequence of Exophiala oligosperma CBS72588.</title>
        <authorList>
            <consortium name="The Broad Institute Genomics Platform"/>
            <person name="Cuomo C."/>
            <person name="de Hoog S."/>
            <person name="Gorbushina A."/>
            <person name="Stielow B."/>
            <person name="Teixiera M."/>
            <person name="Abouelleil A."/>
            <person name="Chapman S.B."/>
            <person name="Priest M."/>
            <person name="Young S.K."/>
            <person name="Wortman J."/>
            <person name="Nusbaum C."/>
            <person name="Birren B."/>
        </authorList>
    </citation>
    <scope>NUCLEOTIDE SEQUENCE [LARGE SCALE GENOMIC DNA]</scope>
    <source>
        <strain evidence="2 3">CBS 72588</strain>
    </source>
</reference>
<sequence>MHVGLGAWSEVHSWVSQGDLVHELSAADVKFAIRLAELGFQQLREIVEPGRTFLKATLCCGKHTAEVVIRILTVSHQESGQSDNDFNTDVFGAYQPCCSEVLDEKIRSDTALLYNFYIRANRKTFNDTWLKRFPPRTNSLSCGEPSRLSIDPRSDQTRNQCHRSTDQEESISQRPRSPLGLQIHHGDDSDDSDDDEESSSSEISDTNNPTPEKTTEKITKQNDEIVGLLVRQIHLGMRKMKQRKEAFDILALDVSYFLGQSEQIRALLNSISDRIKKSVAENLQREHATSEDTKDIADLFGKGREQGKMLEREAQIWKLWQWWCWYFESSLRIINFGWRQIDRGRKANGVYVMHLIVNDLLATEGIRALAVIAALAEQTSYLSQVTQLSSKRLQQVSTAAATSLRGKLSHPPQYYLVPTVVDWVSAVTKLSHKAVCRNLGCPNLALLQLDIFGGLEDSPKFSREYSFLSDRWSPFASIQEELSRIVQERHLELWTSASETQRFSMVVEEWWNQLSLSPRSQLRSLRDPERHSSIRNPSESCERTTNGLEESEIENVPPVLAPSCKSAQAKVDINGIMQGATIAANVRMRRVDETYGIDGIVAAAALQGIQYSTTVPDISNGFASPSPESAVGWPALGNASQRNQMTLGSSGLSDAMDSTNAFGSTWIPGSWHQDQRQSKNNLRRRYVPDLGSEGMVQSHKHPRLDGQNNTDNTMPMQNYESQTAMTISLPTTMICLQRSEALGAEARQDEDPWDSLKDPSLGIDSWDYLRDPSLGIVWDVFAHTPTGHTNTMGIGSPQRVNNDPPLFSIS</sequence>
<protein>
    <submittedName>
        <fullName evidence="2">Uncharacterized protein</fullName>
    </submittedName>
</protein>